<dbReference type="EMBL" id="JACOZA010000021">
    <property type="protein sequence ID" value="MBI2096687.1"/>
    <property type="molecule type" value="Genomic_DNA"/>
</dbReference>
<dbReference type="InterPro" id="IPR051531">
    <property type="entry name" value="N-acetyltransferase"/>
</dbReference>
<dbReference type="PANTHER" id="PTHR43792">
    <property type="entry name" value="GNAT FAMILY, PUTATIVE (AFU_ORTHOLOGUE AFUA_3G00765)-RELATED-RELATED"/>
    <property type="match status" value="1"/>
</dbReference>
<reference evidence="5" key="1">
    <citation type="submission" date="2020-07" db="EMBL/GenBank/DDBJ databases">
        <title>Huge and variable diversity of episymbiotic CPR bacteria and DPANN archaea in groundwater ecosystems.</title>
        <authorList>
            <person name="He C.Y."/>
            <person name="Keren R."/>
            <person name="Whittaker M."/>
            <person name="Farag I.F."/>
            <person name="Doudna J."/>
            <person name="Cate J.H.D."/>
            <person name="Banfield J.F."/>
        </authorList>
    </citation>
    <scope>NUCLEOTIDE SEQUENCE</scope>
    <source>
        <strain evidence="5">NC_groundwater_193_Ag_S-0.1um_51_7</strain>
    </source>
</reference>
<dbReference type="Pfam" id="PF13302">
    <property type="entry name" value="Acetyltransf_3"/>
    <property type="match status" value="1"/>
</dbReference>
<evidence type="ECO:0000313" key="5">
    <source>
        <dbReference type="EMBL" id="MBI2096687.1"/>
    </source>
</evidence>
<protein>
    <submittedName>
        <fullName evidence="5">GNAT family N-acetyltransferase</fullName>
    </submittedName>
</protein>
<organism evidence="5 6">
    <name type="scientific">Candidatus Sungiibacteriota bacterium</name>
    <dbReference type="NCBI Taxonomy" id="2750080"/>
    <lineage>
        <taxon>Bacteria</taxon>
        <taxon>Candidatus Sungiibacteriota</taxon>
    </lineage>
</organism>
<evidence type="ECO:0000313" key="6">
    <source>
        <dbReference type="Proteomes" id="UP000724148"/>
    </source>
</evidence>
<evidence type="ECO:0000256" key="2">
    <source>
        <dbReference type="ARBA" id="ARBA00023315"/>
    </source>
</evidence>
<dbReference type="InterPro" id="IPR000182">
    <property type="entry name" value="GNAT_dom"/>
</dbReference>
<keyword evidence="2" id="KW-0012">Acyltransferase</keyword>
<keyword evidence="1" id="KW-0808">Transferase</keyword>
<name>A0A931WNV9_9BACT</name>
<evidence type="ECO:0000256" key="3">
    <source>
        <dbReference type="ARBA" id="ARBA00038502"/>
    </source>
</evidence>
<sequence length="172" mass="19993">MPIIRTKHVLIRPFNNGDEFSLAKNINDPIISRNTLTIPYPYRLKDARDWIGLTKREWLKKNSPKMNWAIDINGEVVGGVGLHFQLPHKAEVGYWLARKCWRRGIMTEVVGAVTEYGFKKLKLRRIFAFTFPFNKASQGVLKRSGFKYEGLLRKNVKKGKTYHDDLLFAKVK</sequence>
<comment type="caution">
    <text evidence="5">The sequence shown here is derived from an EMBL/GenBank/DDBJ whole genome shotgun (WGS) entry which is preliminary data.</text>
</comment>
<evidence type="ECO:0000256" key="1">
    <source>
        <dbReference type="ARBA" id="ARBA00022679"/>
    </source>
</evidence>
<gene>
    <name evidence="5" type="ORF">HYT40_00810</name>
</gene>
<dbReference type="InterPro" id="IPR016181">
    <property type="entry name" value="Acyl_CoA_acyltransferase"/>
</dbReference>
<dbReference type="Gene3D" id="3.40.630.30">
    <property type="match status" value="1"/>
</dbReference>
<accession>A0A931WNV9</accession>
<feature type="domain" description="N-acetyltransferase" evidence="4">
    <location>
        <begin position="26"/>
        <end position="172"/>
    </location>
</feature>
<dbReference type="PANTHER" id="PTHR43792:SF8">
    <property type="entry name" value="[RIBOSOMAL PROTEIN US5]-ALANINE N-ACETYLTRANSFERASE"/>
    <property type="match status" value="1"/>
</dbReference>
<dbReference type="AlphaFoldDB" id="A0A931WNV9"/>
<comment type="similarity">
    <text evidence="3">Belongs to the acetyltransferase family. RimJ subfamily.</text>
</comment>
<evidence type="ECO:0000259" key="4">
    <source>
        <dbReference type="PROSITE" id="PS51186"/>
    </source>
</evidence>
<dbReference type="PROSITE" id="PS51186">
    <property type="entry name" value="GNAT"/>
    <property type="match status" value="1"/>
</dbReference>
<proteinExistence type="inferred from homology"/>
<dbReference type="GO" id="GO:0016747">
    <property type="term" value="F:acyltransferase activity, transferring groups other than amino-acyl groups"/>
    <property type="evidence" value="ECO:0007669"/>
    <property type="project" value="InterPro"/>
</dbReference>
<dbReference type="SUPFAM" id="SSF55729">
    <property type="entry name" value="Acyl-CoA N-acyltransferases (Nat)"/>
    <property type="match status" value="1"/>
</dbReference>
<dbReference type="Proteomes" id="UP000724148">
    <property type="component" value="Unassembled WGS sequence"/>
</dbReference>